<proteinExistence type="predicted"/>
<comment type="caution">
    <text evidence="1">The sequence shown here is derived from an EMBL/GenBank/DDBJ whole genome shotgun (WGS) entry which is preliminary data.</text>
</comment>
<accession>A0A328FH89</accession>
<dbReference type="Proteomes" id="UP000248798">
    <property type="component" value="Unassembled WGS sequence"/>
</dbReference>
<name>A0A328FH89_9BACT</name>
<dbReference type="EMBL" id="QLNI01000014">
    <property type="protein sequence ID" value="RAM02463.1"/>
    <property type="molecule type" value="Genomic_DNA"/>
</dbReference>
<organism evidence="1 2">
    <name type="scientific">Desulfobacter hydrogenophilus</name>
    <dbReference type="NCBI Taxonomy" id="2291"/>
    <lineage>
        <taxon>Bacteria</taxon>
        <taxon>Pseudomonadati</taxon>
        <taxon>Thermodesulfobacteriota</taxon>
        <taxon>Desulfobacteria</taxon>
        <taxon>Desulfobacterales</taxon>
        <taxon>Desulfobacteraceae</taxon>
        <taxon>Desulfobacter</taxon>
    </lineage>
</organism>
<protein>
    <submittedName>
        <fullName evidence="1">Uncharacterized protein</fullName>
    </submittedName>
</protein>
<sequence>MFPAMIRFKSTNFPINMGKLQVVFGLNLPRMKDYALLGLLLLDHQIFREFVQIQGGNNL</sequence>
<reference evidence="1 2" key="1">
    <citation type="submission" date="2018-06" db="EMBL/GenBank/DDBJ databases">
        <title>Complete Genome Sequence of Desulfobacter hydrogenophilus (DSM3380).</title>
        <authorList>
            <person name="Marietou A."/>
            <person name="Schreiber L."/>
            <person name="Marshall I."/>
            <person name="Jorgensen B."/>
        </authorList>
    </citation>
    <scope>NUCLEOTIDE SEQUENCE [LARGE SCALE GENOMIC DNA]</scope>
    <source>
        <strain evidence="1 2">DSM 3380</strain>
    </source>
</reference>
<evidence type="ECO:0000313" key="1">
    <source>
        <dbReference type="EMBL" id="RAM02463.1"/>
    </source>
</evidence>
<evidence type="ECO:0000313" key="2">
    <source>
        <dbReference type="Proteomes" id="UP000248798"/>
    </source>
</evidence>
<gene>
    <name evidence="1" type="ORF">DO021_08300</name>
</gene>
<dbReference type="AlphaFoldDB" id="A0A328FH89"/>